<protein>
    <recommendedName>
        <fullName evidence="15">RRN7-type domain-containing protein</fullName>
    </recommendedName>
</protein>
<feature type="compositionally biased region" description="Basic and acidic residues" evidence="10">
    <location>
        <begin position="151"/>
        <end position="164"/>
    </location>
</feature>
<keyword evidence="6" id="KW-0805">Transcription regulation</keyword>
<dbReference type="InterPro" id="IPR048538">
    <property type="entry name" value="Rrn7_cyclin_C"/>
</dbReference>
<evidence type="ECO:0000313" key="14">
    <source>
        <dbReference type="Proteomes" id="UP000030671"/>
    </source>
</evidence>
<feature type="compositionally biased region" description="Basic residues" evidence="10">
    <location>
        <begin position="49"/>
        <end position="62"/>
    </location>
</feature>
<dbReference type="KEGG" id="hir:HETIRDRAFT_314041"/>
<name>W4KDR3_HETIT</name>
<sequence length="608" mass="67481">MAPRRRCPVCGSRQWHKEPASGLVICSEGHVLQNYRSEVTEGREFGPHTMHKRTLKSGRKKREQTSKADPKLYHGARAKYHYFQCLQLLLRKQVAVLMRLWDLPPEFEVVCRDVWTLHLSFLPAPPPPEPWLHEQDIVGKHSHSQPVTDQKPSEEIGEKNKSEGDSPSDGDSDSSSSSGENEEETMQGPLDGELAELLRAMSESSGSSDDENADGTKPRPEPDSRSRKSKFQGASSNADGPASTIAVLVIACWTLRLPIMYMDLIRLVEMYDLPYLDTLGHLPPEMTRHLTKHTMQRLSPPHAPTPLLLQALSARLAKRMRASYRIQTPELNAAPLLWRVVRALGGTPVLYGLTKAIAHVANLPLTLHHSLAPSLLRMQQHDPESHKYDTVPPEVAFAASVIIVLKMVYGLDGKARVARDPGDPACALPRMDEYLALIKRLDDEDAKSEASVFGARTNMRTADLSESMLDGYLDFCEKALIGPRKQTQGTVIESYFALEGPMRGRESSGDSRGTRAERALQAAVPAEGGEGVGEPGEGYAIYSSGDVLGSVPEEYEAVVERAARWTGVSGEYIYGVTERYERRVVRWWAGMRRDECRRVDATAMTKGS</sequence>
<dbReference type="eggNOG" id="ENOG502S2NQ">
    <property type="taxonomic scope" value="Eukaryota"/>
</dbReference>
<evidence type="ECO:0000256" key="7">
    <source>
        <dbReference type="ARBA" id="ARBA00023125"/>
    </source>
</evidence>
<dbReference type="Pfam" id="PF20644">
    <property type="entry name" value="Rrn7_cyclin_N"/>
    <property type="match status" value="1"/>
</dbReference>
<dbReference type="GO" id="GO:0070860">
    <property type="term" value="C:RNA polymerase I core factor complex"/>
    <property type="evidence" value="ECO:0007669"/>
    <property type="project" value="InterPro"/>
</dbReference>
<keyword evidence="5" id="KW-0862">Zinc</keyword>
<dbReference type="GO" id="GO:0042790">
    <property type="term" value="P:nucleolar large rRNA transcription by RNA polymerase I"/>
    <property type="evidence" value="ECO:0007669"/>
    <property type="project" value="TreeGrafter"/>
</dbReference>
<evidence type="ECO:0000256" key="2">
    <source>
        <dbReference type="ARBA" id="ARBA00006899"/>
    </source>
</evidence>
<feature type="domain" description="Rrn7/TAF1B N-terminal cyclin" evidence="11">
    <location>
        <begin position="203"/>
        <end position="283"/>
    </location>
</feature>
<feature type="region of interest" description="Disordered" evidence="10">
    <location>
        <begin position="46"/>
        <end position="68"/>
    </location>
</feature>
<dbReference type="EMBL" id="KI925456">
    <property type="protein sequence ID" value="ETW83992.1"/>
    <property type="molecule type" value="Genomic_DNA"/>
</dbReference>
<evidence type="ECO:0000259" key="12">
    <source>
        <dbReference type="Pfam" id="PF20645"/>
    </source>
</evidence>
<dbReference type="InterPro" id="IPR033599">
    <property type="entry name" value="TAF1B/Rrn7"/>
</dbReference>
<dbReference type="GO" id="GO:0001164">
    <property type="term" value="F:RNA polymerase I core promoter sequence-specific DNA binding"/>
    <property type="evidence" value="ECO:0007669"/>
    <property type="project" value="InterPro"/>
</dbReference>
<keyword evidence="8" id="KW-0804">Transcription</keyword>
<feature type="region of interest" description="Disordered" evidence="10">
    <location>
        <begin position="201"/>
        <end position="239"/>
    </location>
</feature>
<keyword evidence="14" id="KW-1185">Reference proteome</keyword>
<dbReference type="FunCoup" id="W4KDR3">
    <property type="interactions" value="44"/>
</dbReference>
<proteinExistence type="inferred from homology"/>
<dbReference type="AlphaFoldDB" id="W4KDR3"/>
<feature type="domain" description="Rrn7/TAF1B C-terminal cyclin" evidence="12">
    <location>
        <begin position="314"/>
        <end position="479"/>
    </location>
</feature>
<keyword evidence="4" id="KW-0863">Zinc-finger</keyword>
<dbReference type="OrthoDB" id="428577at2759"/>
<reference evidence="13 14" key="1">
    <citation type="journal article" date="2012" name="New Phytol.">
        <title>Insight into trade-off between wood decay and parasitism from the genome of a fungal forest pathogen.</title>
        <authorList>
            <person name="Olson A."/>
            <person name="Aerts A."/>
            <person name="Asiegbu F."/>
            <person name="Belbahri L."/>
            <person name="Bouzid O."/>
            <person name="Broberg A."/>
            <person name="Canback B."/>
            <person name="Coutinho P.M."/>
            <person name="Cullen D."/>
            <person name="Dalman K."/>
            <person name="Deflorio G."/>
            <person name="van Diepen L.T."/>
            <person name="Dunand C."/>
            <person name="Duplessis S."/>
            <person name="Durling M."/>
            <person name="Gonthier P."/>
            <person name="Grimwood J."/>
            <person name="Fossdal C.G."/>
            <person name="Hansson D."/>
            <person name="Henrissat B."/>
            <person name="Hietala A."/>
            <person name="Himmelstrand K."/>
            <person name="Hoffmeister D."/>
            <person name="Hogberg N."/>
            <person name="James T.Y."/>
            <person name="Karlsson M."/>
            <person name="Kohler A."/>
            <person name="Kues U."/>
            <person name="Lee Y.H."/>
            <person name="Lin Y.C."/>
            <person name="Lind M."/>
            <person name="Lindquist E."/>
            <person name="Lombard V."/>
            <person name="Lucas S."/>
            <person name="Lunden K."/>
            <person name="Morin E."/>
            <person name="Murat C."/>
            <person name="Park J."/>
            <person name="Raffaello T."/>
            <person name="Rouze P."/>
            <person name="Salamov A."/>
            <person name="Schmutz J."/>
            <person name="Solheim H."/>
            <person name="Stahlberg J."/>
            <person name="Velez H."/>
            <person name="de Vries R.P."/>
            <person name="Wiebenga A."/>
            <person name="Woodward S."/>
            <person name="Yakovlev I."/>
            <person name="Garbelotto M."/>
            <person name="Martin F."/>
            <person name="Grigoriev I.V."/>
            <person name="Stenlid J."/>
        </authorList>
    </citation>
    <scope>NUCLEOTIDE SEQUENCE [LARGE SCALE GENOMIC DNA]</scope>
    <source>
        <strain evidence="13 14">TC 32-1</strain>
    </source>
</reference>
<evidence type="ECO:0000256" key="5">
    <source>
        <dbReference type="ARBA" id="ARBA00022833"/>
    </source>
</evidence>
<keyword evidence="9" id="KW-0539">Nucleus</keyword>
<dbReference type="Pfam" id="PF20645">
    <property type="entry name" value="Rrn7_cyclin_C"/>
    <property type="match status" value="1"/>
</dbReference>
<comment type="subcellular location">
    <subcellularLocation>
        <location evidence="1">Nucleus</location>
        <location evidence="1">Nucleolus</location>
    </subcellularLocation>
</comment>
<keyword evidence="3" id="KW-0479">Metal-binding</keyword>
<feature type="compositionally biased region" description="Basic and acidic residues" evidence="10">
    <location>
        <begin position="214"/>
        <end position="226"/>
    </location>
</feature>
<dbReference type="InterPro" id="IPR048540">
    <property type="entry name" value="Rrn7_cyclin_N"/>
</dbReference>
<evidence type="ECO:0000259" key="11">
    <source>
        <dbReference type="Pfam" id="PF20644"/>
    </source>
</evidence>
<evidence type="ECO:0000256" key="4">
    <source>
        <dbReference type="ARBA" id="ARBA00022771"/>
    </source>
</evidence>
<accession>W4KDR3</accession>
<dbReference type="PANTHER" id="PTHR31576">
    <property type="entry name" value="TATA BOX-BINDING PROTEIN-ASSOCIATED FACTOR RNA POLYMERASE I SUBUNIT B"/>
    <property type="match status" value="1"/>
</dbReference>
<dbReference type="STRING" id="747525.W4KDR3"/>
<dbReference type="GeneID" id="20670084"/>
<dbReference type="PANTHER" id="PTHR31576:SF2">
    <property type="entry name" value="TATA BOX-BINDING PROTEIN-ASSOCIATED FACTOR RNA POLYMERASE I SUBUNIT B"/>
    <property type="match status" value="1"/>
</dbReference>
<evidence type="ECO:0000256" key="10">
    <source>
        <dbReference type="SAM" id="MobiDB-lite"/>
    </source>
</evidence>
<evidence type="ECO:0000256" key="1">
    <source>
        <dbReference type="ARBA" id="ARBA00004604"/>
    </source>
</evidence>
<comment type="similarity">
    <text evidence="2">Belongs to the RRN7/TAF1B family.</text>
</comment>
<dbReference type="GO" id="GO:0008270">
    <property type="term" value="F:zinc ion binding"/>
    <property type="evidence" value="ECO:0007669"/>
    <property type="project" value="UniProtKB-KW"/>
</dbReference>
<evidence type="ECO:0000313" key="13">
    <source>
        <dbReference type="EMBL" id="ETW83992.1"/>
    </source>
</evidence>
<dbReference type="Proteomes" id="UP000030671">
    <property type="component" value="Unassembled WGS sequence"/>
</dbReference>
<evidence type="ECO:0000256" key="6">
    <source>
        <dbReference type="ARBA" id="ARBA00023015"/>
    </source>
</evidence>
<evidence type="ECO:0000256" key="8">
    <source>
        <dbReference type="ARBA" id="ARBA00023163"/>
    </source>
</evidence>
<evidence type="ECO:0000256" key="3">
    <source>
        <dbReference type="ARBA" id="ARBA00022723"/>
    </source>
</evidence>
<evidence type="ECO:0000256" key="9">
    <source>
        <dbReference type="ARBA" id="ARBA00023242"/>
    </source>
</evidence>
<dbReference type="RefSeq" id="XP_009543714.1">
    <property type="nucleotide sequence ID" value="XM_009545419.1"/>
</dbReference>
<gene>
    <name evidence="13" type="ORF">HETIRDRAFT_314041</name>
</gene>
<organism evidence="13 14">
    <name type="scientific">Heterobasidion irregulare (strain TC 32-1)</name>
    <dbReference type="NCBI Taxonomy" id="747525"/>
    <lineage>
        <taxon>Eukaryota</taxon>
        <taxon>Fungi</taxon>
        <taxon>Dikarya</taxon>
        <taxon>Basidiomycota</taxon>
        <taxon>Agaricomycotina</taxon>
        <taxon>Agaricomycetes</taxon>
        <taxon>Russulales</taxon>
        <taxon>Bondarzewiaceae</taxon>
        <taxon>Heterobasidion</taxon>
        <taxon>Heterobasidion annosum species complex</taxon>
    </lineage>
</organism>
<evidence type="ECO:0008006" key="15">
    <source>
        <dbReference type="Google" id="ProtNLM"/>
    </source>
</evidence>
<dbReference type="InParanoid" id="W4KDR3"/>
<feature type="region of interest" description="Disordered" evidence="10">
    <location>
        <begin position="140"/>
        <end position="187"/>
    </location>
</feature>
<keyword evidence="7" id="KW-0238">DNA-binding</keyword>
<dbReference type="HOGENOM" id="CLU_029055_0_0_1"/>